<dbReference type="Proteomes" id="UP000637383">
    <property type="component" value="Unassembled WGS sequence"/>
</dbReference>
<evidence type="ECO:0000313" key="1">
    <source>
        <dbReference type="EMBL" id="MBD2739560.1"/>
    </source>
</evidence>
<protein>
    <recommendedName>
        <fullName evidence="3">CopG family transcriptional regulator</fullName>
    </recommendedName>
</protein>
<organism evidence="1 2">
    <name type="scientific">Nostoc paludosum FACHB-159</name>
    <dbReference type="NCBI Taxonomy" id="2692908"/>
    <lineage>
        <taxon>Bacteria</taxon>
        <taxon>Bacillati</taxon>
        <taxon>Cyanobacteriota</taxon>
        <taxon>Cyanophyceae</taxon>
        <taxon>Nostocales</taxon>
        <taxon>Nostocaceae</taxon>
        <taxon>Nostoc</taxon>
    </lineage>
</organism>
<accession>A0ABR8KNF8</accession>
<reference evidence="1 2" key="1">
    <citation type="journal article" date="2020" name="ISME J.">
        <title>Comparative genomics reveals insights into cyanobacterial evolution and habitat adaptation.</title>
        <authorList>
            <person name="Chen M.Y."/>
            <person name="Teng W.K."/>
            <person name="Zhao L."/>
            <person name="Hu C.X."/>
            <person name="Zhou Y.K."/>
            <person name="Han B.P."/>
            <person name="Song L.R."/>
            <person name="Shu W.S."/>
        </authorList>
    </citation>
    <scope>NUCLEOTIDE SEQUENCE [LARGE SCALE GENOMIC DNA]</scope>
    <source>
        <strain evidence="1 2">FACHB-159</strain>
    </source>
</reference>
<dbReference type="EMBL" id="JACJTU010000093">
    <property type="protein sequence ID" value="MBD2739560.1"/>
    <property type="molecule type" value="Genomic_DNA"/>
</dbReference>
<keyword evidence="2" id="KW-1185">Reference proteome</keyword>
<dbReference type="RefSeq" id="WP_190960053.1">
    <property type="nucleotide sequence ID" value="NZ_JACJTU010000093.1"/>
</dbReference>
<gene>
    <name evidence="1" type="ORF">H6H03_37875</name>
</gene>
<evidence type="ECO:0000313" key="2">
    <source>
        <dbReference type="Proteomes" id="UP000637383"/>
    </source>
</evidence>
<evidence type="ECO:0008006" key="3">
    <source>
        <dbReference type="Google" id="ProtNLM"/>
    </source>
</evidence>
<name>A0ABR8KNF8_9NOSO</name>
<sequence length="83" mass="9470">MKSKQLAFRVDEDTYNWLADQAVESQKTMSEVVRDIFEVTKMSEDTRGVYGKCLDYLSALDSTEFLQGLDGLMSILRGVKPNR</sequence>
<proteinExistence type="predicted"/>
<comment type="caution">
    <text evidence="1">The sequence shown here is derived from an EMBL/GenBank/DDBJ whole genome shotgun (WGS) entry which is preliminary data.</text>
</comment>